<proteinExistence type="predicted"/>
<evidence type="ECO:0000313" key="4">
    <source>
        <dbReference type="EMBL" id="GBF94583.1"/>
    </source>
</evidence>
<dbReference type="PANTHER" id="PTHR22838:SF0">
    <property type="entry name" value="WD REPEAT-CONTAINING PROTEIN 26"/>
    <property type="match status" value="1"/>
</dbReference>
<dbReference type="PROSITE" id="PS50294">
    <property type="entry name" value="WD_REPEATS_REGION"/>
    <property type="match status" value="3"/>
</dbReference>
<keyword evidence="5" id="KW-1185">Reference proteome</keyword>
<dbReference type="Pfam" id="PF23627">
    <property type="entry name" value="LisH_WDR26"/>
    <property type="match status" value="1"/>
</dbReference>
<dbReference type="InterPro" id="IPR019775">
    <property type="entry name" value="WD40_repeat_CS"/>
</dbReference>
<dbReference type="SUPFAM" id="SSF50978">
    <property type="entry name" value="WD40 repeat-like"/>
    <property type="match status" value="1"/>
</dbReference>
<dbReference type="CDD" id="cd00200">
    <property type="entry name" value="WD40"/>
    <property type="match status" value="1"/>
</dbReference>
<dbReference type="PROSITE" id="PS50082">
    <property type="entry name" value="WD_REPEATS_2"/>
    <property type="match status" value="3"/>
</dbReference>
<keyword evidence="2" id="KW-0677">Repeat</keyword>
<dbReference type="InParanoid" id="A0A2V0P9K6"/>
<organism evidence="4 5">
    <name type="scientific">Raphidocelis subcapitata</name>
    <dbReference type="NCBI Taxonomy" id="307507"/>
    <lineage>
        <taxon>Eukaryota</taxon>
        <taxon>Viridiplantae</taxon>
        <taxon>Chlorophyta</taxon>
        <taxon>core chlorophytes</taxon>
        <taxon>Chlorophyceae</taxon>
        <taxon>CS clade</taxon>
        <taxon>Sphaeropleales</taxon>
        <taxon>Selenastraceae</taxon>
        <taxon>Raphidocelis</taxon>
    </lineage>
</organism>
<dbReference type="PANTHER" id="PTHR22838">
    <property type="entry name" value="WD REPEAT PROTEIN 26-RELATED"/>
    <property type="match status" value="1"/>
</dbReference>
<dbReference type="AlphaFoldDB" id="A0A2V0P9K6"/>
<evidence type="ECO:0000313" key="5">
    <source>
        <dbReference type="Proteomes" id="UP000247498"/>
    </source>
</evidence>
<dbReference type="EMBL" id="BDRX01000053">
    <property type="protein sequence ID" value="GBF94583.1"/>
    <property type="molecule type" value="Genomic_DNA"/>
</dbReference>
<name>A0A2V0P9K6_9CHLO</name>
<sequence>MTSSAAHGAPAERVGPQGLINRTEYVRLLEQALHRLGYGAIADQLERESGIQMQPPHATDFQRHLLAGDWAAALALLPRLAPDADALAGCRFLVLQQKYLEALEARDFSCALACLRGELAPLGINEHQLHHLAGLLLCPAAGDDGARSAWLGGGKAQRRALLAALQARLPPALMIPEARLEALVEQALLSQVQRCQFHNAADAALSLFADYAAGADQLPSAAGAVLEGHGDEVWHLAFSHDGRSLASASKDCSCIIWRVEPSGAVTPRHALTGHGGPVLCCAWSPDDARLLTVCEDAAVRLWDAATGSQLQIFGQHRDVVTCCWMPDSSRFLTAGPDKLVHMFDVNGRELQRWKRPLPVQDVAVSPDGAYLVLACSSDRKLQIVRLSDMREGSIQESAPLTSLALSPCGRYLLTSLQSHTLHLWDLGQLLAATPAELAAALDAGSDPLDRLPTAHCAEYTANEGRPGRFVLRSGFGGAGGGFVVHGSEDCQVYIWHRDSGDCLLKLEGHTGTVNAVSWNPRDPYMLASASDDHTVRIWRARAAGGGGGGGGARR</sequence>
<dbReference type="STRING" id="307507.A0A2V0P9K6"/>
<dbReference type="Gene3D" id="2.130.10.10">
    <property type="entry name" value="YVTN repeat-like/Quinoprotein amine dehydrogenase"/>
    <property type="match status" value="2"/>
</dbReference>
<dbReference type="InterPro" id="IPR051350">
    <property type="entry name" value="WD_repeat-ST_regulator"/>
</dbReference>
<dbReference type="InterPro" id="IPR001680">
    <property type="entry name" value="WD40_rpt"/>
</dbReference>
<keyword evidence="1 3" id="KW-0853">WD repeat</keyword>
<dbReference type="FunCoup" id="A0A2V0P9K6">
    <property type="interactions" value="1943"/>
</dbReference>
<comment type="caution">
    <text evidence="4">The sequence shown here is derived from an EMBL/GenBank/DDBJ whole genome shotgun (WGS) entry which is preliminary data.</text>
</comment>
<evidence type="ECO:0000256" key="3">
    <source>
        <dbReference type="PROSITE-ProRule" id="PRU00221"/>
    </source>
</evidence>
<feature type="repeat" description="WD" evidence="3">
    <location>
        <begin position="226"/>
        <end position="267"/>
    </location>
</feature>
<dbReference type="InterPro" id="IPR015943">
    <property type="entry name" value="WD40/YVTN_repeat-like_dom_sf"/>
</dbReference>
<gene>
    <name evidence="4" type="ORF">Rsub_06698</name>
</gene>
<evidence type="ECO:0000256" key="2">
    <source>
        <dbReference type="ARBA" id="ARBA00022737"/>
    </source>
</evidence>
<dbReference type="InterPro" id="IPR036322">
    <property type="entry name" value="WD40_repeat_dom_sf"/>
</dbReference>
<dbReference type="Proteomes" id="UP000247498">
    <property type="component" value="Unassembled WGS sequence"/>
</dbReference>
<dbReference type="PROSITE" id="PS00678">
    <property type="entry name" value="WD_REPEATS_1"/>
    <property type="match status" value="1"/>
</dbReference>
<feature type="repeat" description="WD" evidence="3">
    <location>
        <begin position="271"/>
        <end position="312"/>
    </location>
</feature>
<reference evidence="4 5" key="1">
    <citation type="journal article" date="2018" name="Sci. Rep.">
        <title>Raphidocelis subcapitata (=Pseudokirchneriella subcapitata) provides an insight into genome evolution and environmental adaptations in the Sphaeropleales.</title>
        <authorList>
            <person name="Suzuki S."/>
            <person name="Yamaguchi H."/>
            <person name="Nakajima N."/>
            <person name="Kawachi M."/>
        </authorList>
    </citation>
    <scope>NUCLEOTIDE SEQUENCE [LARGE SCALE GENOMIC DNA]</scope>
    <source>
        <strain evidence="4 5">NIES-35</strain>
    </source>
</reference>
<dbReference type="OrthoDB" id="972532at2759"/>
<protein>
    <submittedName>
        <fullName evidence="4">Uncharacterized protein</fullName>
    </submittedName>
</protein>
<dbReference type="SMART" id="SM00320">
    <property type="entry name" value="WD40"/>
    <property type="match status" value="7"/>
</dbReference>
<dbReference type="Pfam" id="PF00400">
    <property type="entry name" value="WD40"/>
    <property type="match status" value="6"/>
</dbReference>
<evidence type="ECO:0000256" key="1">
    <source>
        <dbReference type="ARBA" id="ARBA00022574"/>
    </source>
</evidence>
<feature type="repeat" description="WD" evidence="3">
    <location>
        <begin position="506"/>
        <end position="538"/>
    </location>
</feature>
<accession>A0A2V0P9K6</accession>